<dbReference type="GO" id="GO:0032259">
    <property type="term" value="P:methylation"/>
    <property type="evidence" value="ECO:0007669"/>
    <property type="project" value="UniProtKB-KW"/>
</dbReference>
<feature type="domain" description="Methyltransferase type 11" evidence="3">
    <location>
        <begin position="79"/>
        <end position="177"/>
    </location>
</feature>
<dbReference type="InterPro" id="IPR013216">
    <property type="entry name" value="Methyltransf_11"/>
</dbReference>
<dbReference type="GO" id="GO:0006400">
    <property type="term" value="P:tRNA modification"/>
    <property type="evidence" value="ECO:0007669"/>
    <property type="project" value="UniProtKB-ARBA"/>
</dbReference>
<evidence type="ECO:0000313" key="5">
    <source>
        <dbReference type="Proteomes" id="UP000228528"/>
    </source>
</evidence>
<sequence length="269" mass="30867">MIVLKYTKIWEKINPATPKVSRGKGSLCGIINYCFMNDYIKMNRDAYNAVADLFSSTRQYLWDDMKDLGTYVKMGDRVLDLGCANGRLHELFEQATGGSLGVEYVGLDQSEELIAIAKKAYRESEFVVGEMCALPFDDDSFDAVYCIAVFCHLPPEKHEQVLTEMKRVLKPGGYLIMTNWNAFNDWVQDKVNKGKYTTEDQKNFIVPWRNGPGDVLATRYYYGFDLEELQKLFEKQGFDVLEHYYAKKGERVGIELGENIVSVMTKKKQ</sequence>
<organism evidence="4 5">
    <name type="scientific">Candidatus Magasanikbacteria bacterium CG10_big_fil_rev_8_21_14_0_10_38_6</name>
    <dbReference type="NCBI Taxonomy" id="1974647"/>
    <lineage>
        <taxon>Bacteria</taxon>
        <taxon>Candidatus Magasanikiibacteriota</taxon>
    </lineage>
</organism>
<comment type="caution">
    <text evidence="4">The sequence shown here is derived from an EMBL/GenBank/DDBJ whole genome shotgun (WGS) entry which is preliminary data.</text>
</comment>
<dbReference type="InterPro" id="IPR051422">
    <property type="entry name" value="AlkB_tRNA_MeTrf/Diox"/>
</dbReference>
<reference evidence="5" key="1">
    <citation type="submission" date="2017-09" db="EMBL/GenBank/DDBJ databases">
        <title>Depth-based differentiation of microbial function through sediment-hosted aquifers and enrichment of novel symbionts in the deep terrestrial subsurface.</title>
        <authorList>
            <person name="Probst A.J."/>
            <person name="Ladd B."/>
            <person name="Jarett J.K."/>
            <person name="Geller-Mcgrath D.E."/>
            <person name="Sieber C.M.K."/>
            <person name="Emerson J.B."/>
            <person name="Anantharaman K."/>
            <person name="Thomas B.C."/>
            <person name="Malmstrom R."/>
            <person name="Stieglmeier M."/>
            <person name="Klingl A."/>
            <person name="Woyke T."/>
            <person name="Ryan C.M."/>
            <person name="Banfield J.F."/>
        </authorList>
    </citation>
    <scope>NUCLEOTIDE SEQUENCE [LARGE SCALE GENOMIC DNA]</scope>
</reference>
<dbReference type="InterPro" id="IPR029063">
    <property type="entry name" value="SAM-dependent_MTases_sf"/>
</dbReference>
<evidence type="ECO:0000256" key="1">
    <source>
        <dbReference type="ARBA" id="ARBA00022603"/>
    </source>
</evidence>
<dbReference type="PANTHER" id="PTHR13069:SF21">
    <property type="entry name" value="ALKYLATED DNA REPAIR PROTEIN ALKB HOMOLOG 8"/>
    <property type="match status" value="1"/>
</dbReference>
<dbReference type="PANTHER" id="PTHR13069">
    <property type="entry name" value="ALKYLATED DNA REPAIR PROTEIN ALKB HOMOLOG 8"/>
    <property type="match status" value="1"/>
</dbReference>
<keyword evidence="2" id="KW-0808">Transferase</keyword>
<protein>
    <recommendedName>
        <fullName evidence="3">Methyltransferase type 11 domain-containing protein</fullName>
    </recommendedName>
</protein>
<dbReference type="GO" id="GO:0008175">
    <property type="term" value="F:tRNA methyltransferase activity"/>
    <property type="evidence" value="ECO:0007669"/>
    <property type="project" value="UniProtKB-ARBA"/>
</dbReference>
<dbReference type="CDD" id="cd02440">
    <property type="entry name" value="AdoMet_MTases"/>
    <property type="match status" value="1"/>
</dbReference>
<dbReference type="EMBL" id="PFBW01000216">
    <property type="protein sequence ID" value="PIR76939.1"/>
    <property type="molecule type" value="Genomic_DNA"/>
</dbReference>
<evidence type="ECO:0000256" key="2">
    <source>
        <dbReference type="ARBA" id="ARBA00022679"/>
    </source>
</evidence>
<evidence type="ECO:0000259" key="3">
    <source>
        <dbReference type="Pfam" id="PF08241"/>
    </source>
</evidence>
<dbReference type="SUPFAM" id="SSF53335">
    <property type="entry name" value="S-adenosyl-L-methionine-dependent methyltransferases"/>
    <property type="match status" value="1"/>
</dbReference>
<dbReference type="Gene3D" id="3.40.50.150">
    <property type="entry name" value="Vaccinia Virus protein VP39"/>
    <property type="match status" value="1"/>
</dbReference>
<proteinExistence type="predicted"/>
<name>A0A2M6P063_9BACT</name>
<dbReference type="GO" id="GO:0008757">
    <property type="term" value="F:S-adenosylmethionine-dependent methyltransferase activity"/>
    <property type="evidence" value="ECO:0007669"/>
    <property type="project" value="InterPro"/>
</dbReference>
<keyword evidence="1" id="KW-0489">Methyltransferase</keyword>
<dbReference type="AlphaFoldDB" id="A0A2M6P063"/>
<evidence type="ECO:0000313" key="4">
    <source>
        <dbReference type="EMBL" id="PIR76939.1"/>
    </source>
</evidence>
<dbReference type="Pfam" id="PF08241">
    <property type="entry name" value="Methyltransf_11"/>
    <property type="match status" value="1"/>
</dbReference>
<gene>
    <name evidence="4" type="ORF">COU30_05155</name>
</gene>
<dbReference type="Proteomes" id="UP000228528">
    <property type="component" value="Unassembled WGS sequence"/>
</dbReference>
<accession>A0A2M6P063</accession>